<dbReference type="RefSeq" id="XP_003285046.1">
    <property type="nucleotide sequence ID" value="XM_003284998.1"/>
</dbReference>
<dbReference type="VEuPathDB" id="AmoebaDB:DICPUDRAFT_76000"/>
<dbReference type="KEGG" id="dpp:DICPUDRAFT_76000"/>
<dbReference type="Proteomes" id="UP000001064">
    <property type="component" value="Unassembled WGS sequence"/>
</dbReference>
<organism evidence="2 3">
    <name type="scientific">Dictyostelium purpureum</name>
    <name type="common">Slime mold</name>
    <dbReference type="NCBI Taxonomy" id="5786"/>
    <lineage>
        <taxon>Eukaryota</taxon>
        <taxon>Amoebozoa</taxon>
        <taxon>Evosea</taxon>
        <taxon>Eumycetozoa</taxon>
        <taxon>Dictyostelia</taxon>
        <taxon>Dictyosteliales</taxon>
        <taxon>Dictyosteliaceae</taxon>
        <taxon>Dictyostelium</taxon>
    </lineage>
</organism>
<protein>
    <submittedName>
        <fullName evidence="2">Uncharacterized protein</fullName>
    </submittedName>
</protein>
<accession>F0ZCA3</accession>
<dbReference type="EMBL" id="GL870977">
    <property type="protein sequence ID" value="EGC38385.1"/>
    <property type="molecule type" value="Genomic_DNA"/>
</dbReference>
<dbReference type="GeneID" id="10502110"/>
<dbReference type="InParanoid" id="F0ZCA3"/>
<feature type="region of interest" description="Disordered" evidence="1">
    <location>
        <begin position="60"/>
        <end position="83"/>
    </location>
</feature>
<proteinExistence type="predicted"/>
<name>F0ZCA3_DICPU</name>
<keyword evidence="3" id="KW-1185">Reference proteome</keyword>
<evidence type="ECO:0000313" key="3">
    <source>
        <dbReference type="Proteomes" id="UP000001064"/>
    </source>
</evidence>
<sequence length="237" mass="27770">MYFLKPSNVTHKRHRLKDSTIESCNLLKEWNRQIQDVVNSIDEINFLDDAGSSIYNVPSFDTSSRTSSSKKQKIQNGNSTPNNSLGVFNDENIIKIRTFFFTDLISIGEPLYLLKDNYLVLIFPVPVLKIVMGEYKIVKKKEDNPQLLKEGFYLMVSYHFQLPTRHDMKSDMRYSDIGTYELELDTWICPSERNLKTKKDYFFIDGPYDEIHFTSEKNIIKFALKRKAKISYSDDEE</sequence>
<feature type="compositionally biased region" description="Polar residues" evidence="1">
    <location>
        <begin position="74"/>
        <end position="83"/>
    </location>
</feature>
<evidence type="ECO:0000256" key="1">
    <source>
        <dbReference type="SAM" id="MobiDB-lite"/>
    </source>
</evidence>
<gene>
    <name evidence="2" type="ORF">DICPUDRAFT_76000</name>
</gene>
<dbReference type="AlphaFoldDB" id="F0ZCA3"/>
<reference evidence="3" key="1">
    <citation type="journal article" date="2011" name="Genome Biol.">
        <title>Comparative genomics of the social amoebae Dictyostelium discoideum and Dictyostelium purpureum.</title>
        <authorList>
            <consortium name="US DOE Joint Genome Institute (JGI-PGF)"/>
            <person name="Sucgang R."/>
            <person name="Kuo A."/>
            <person name="Tian X."/>
            <person name="Salerno W."/>
            <person name="Parikh A."/>
            <person name="Feasley C.L."/>
            <person name="Dalin E."/>
            <person name="Tu H."/>
            <person name="Huang E."/>
            <person name="Barry K."/>
            <person name="Lindquist E."/>
            <person name="Shapiro H."/>
            <person name="Bruce D."/>
            <person name="Schmutz J."/>
            <person name="Salamov A."/>
            <person name="Fey P."/>
            <person name="Gaudet P."/>
            <person name="Anjard C."/>
            <person name="Babu M.M."/>
            <person name="Basu S."/>
            <person name="Bushmanova Y."/>
            <person name="van der Wel H."/>
            <person name="Katoh-Kurasawa M."/>
            <person name="Dinh C."/>
            <person name="Coutinho P.M."/>
            <person name="Saito T."/>
            <person name="Elias M."/>
            <person name="Schaap P."/>
            <person name="Kay R.R."/>
            <person name="Henrissat B."/>
            <person name="Eichinger L."/>
            <person name="Rivero F."/>
            <person name="Putnam N.H."/>
            <person name="West C.M."/>
            <person name="Loomis W.F."/>
            <person name="Chisholm R.L."/>
            <person name="Shaulsky G."/>
            <person name="Strassmann J.E."/>
            <person name="Queller D.C."/>
            <person name="Kuspa A."/>
            <person name="Grigoriev I.V."/>
        </authorList>
    </citation>
    <scope>NUCLEOTIDE SEQUENCE [LARGE SCALE GENOMIC DNA]</scope>
    <source>
        <strain evidence="3">QSDP1</strain>
    </source>
</reference>
<evidence type="ECO:0000313" key="2">
    <source>
        <dbReference type="EMBL" id="EGC38385.1"/>
    </source>
</evidence>